<protein>
    <submittedName>
        <fullName evidence="2">SAM-dependent methyltransferase</fullName>
        <ecNumber evidence="2">2.1.1.-</ecNumber>
    </submittedName>
</protein>
<feature type="region of interest" description="Disordered" evidence="1">
    <location>
        <begin position="251"/>
        <end position="272"/>
    </location>
</feature>
<dbReference type="InterPro" id="IPR029063">
    <property type="entry name" value="SAM-dependent_MTases_sf"/>
</dbReference>
<dbReference type="GO" id="GO:0008168">
    <property type="term" value="F:methyltransferase activity"/>
    <property type="evidence" value="ECO:0007669"/>
    <property type="project" value="UniProtKB-KW"/>
</dbReference>
<accession>A0ABT4V480</accession>
<keyword evidence="2" id="KW-0489">Methyltransferase</keyword>
<dbReference type="PIRSF" id="PIRSF017393">
    <property type="entry name" value="MTase_SAV2177"/>
    <property type="match status" value="1"/>
</dbReference>
<organism evidence="2 3">
    <name type="scientific">Saccharopolyspora oryzae</name>
    <dbReference type="NCBI Taxonomy" id="2997343"/>
    <lineage>
        <taxon>Bacteria</taxon>
        <taxon>Bacillati</taxon>
        <taxon>Actinomycetota</taxon>
        <taxon>Actinomycetes</taxon>
        <taxon>Pseudonocardiales</taxon>
        <taxon>Pseudonocardiaceae</taxon>
        <taxon>Saccharopolyspora</taxon>
    </lineage>
</organism>
<dbReference type="Proteomes" id="UP001210380">
    <property type="component" value="Unassembled WGS sequence"/>
</dbReference>
<evidence type="ECO:0000313" key="2">
    <source>
        <dbReference type="EMBL" id="MDA3628774.1"/>
    </source>
</evidence>
<dbReference type="EMBL" id="JAQGLA010000052">
    <property type="protein sequence ID" value="MDA3628774.1"/>
    <property type="molecule type" value="Genomic_DNA"/>
</dbReference>
<keyword evidence="2" id="KW-0808">Transferase</keyword>
<gene>
    <name evidence="2" type="ORF">OU415_25300</name>
</gene>
<dbReference type="RefSeq" id="WP_270951691.1">
    <property type="nucleotide sequence ID" value="NZ_JAQGLA010000052.1"/>
</dbReference>
<dbReference type="Pfam" id="PF04672">
    <property type="entry name" value="Methyltransf_19"/>
    <property type="match status" value="1"/>
</dbReference>
<evidence type="ECO:0000313" key="3">
    <source>
        <dbReference type="Proteomes" id="UP001210380"/>
    </source>
</evidence>
<proteinExistence type="predicted"/>
<sequence length="272" mass="29972">MDTQSWWAKGVDIGQPSSARVYDVHLGGSHNFQVDRDLAEKAAQMMPTLPAVLRANRSFLRRAVQHLAERGVRQFLDLGSGIPTVGNVHEIAQRVDPDSRVVYVDRDLVAVAHSQAILRDNDRAVAVRADFRDVDEVLATDEVRSMLDFDEPIAVLFFAVLHFVPDSDDPAGIVARYTEQLCSGSYVAISHAGSDGVDEPRKQASELYSERIGGFFLRSHAEVAPMFAGLELIEPGLVDLLDWHPDPGGAVARRAGHHRPRRRGPQALTARV</sequence>
<feature type="compositionally biased region" description="Basic residues" evidence="1">
    <location>
        <begin position="254"/>
        <end position="264"/>
    </location>
</feature>
<dbReference type="SUPFAM" id="SSF53335">
    <property type="entry name" value="S-adenosyl-L-methionine-dependent methyltransferases"/>
    <property type="match status" value="1"/>
</dbReference>
<dbReference type="Gene3D" id="3.40.50.150">
    <property type="entry name" value="Vaccinia Virus protein VP39"/>
    <property type="match status" value="1"/>
</dbReference>
<reference evidence="2 3" key="1">
    <citation type="submission" date="2022-11" db="EMBL/GenBank/DDBJ databases">
        <title>Draft genome sequence of Saccharopolyspora sp. WRP15-2 isolated from rhizosphere soils of wild rice in Thailand.</title>
        <authorList>
            <person name="Duangmal K."/>
            <person name="Kammanee S."/>
            <person name="Muangham S."/>
        </authorList>
    </citation>
    <scope>NUCLEOTIDE SEQUENCE [LARGE SCALE GENOMIC DNA]</scope>
    <source>
        <strain evidence="2 3">WRP15-2</strain>
    </source>
</reference>
<keyword evidence="3" id="KW-1185">Reference proteome</keyword>
<dbReference type="InterPro" id="IPR006764">
    <property type="entry name" value="SAM_dep_MeTrfase_SAV2177_type"/>
</dbReference>
<dbReference type="GO" id="GO:0032259">
    <property type="term" value="P:methylation"/>
    <property type="evidence" value="ECO:0007669"/>
    <property type="project" value="UniProtKB-KW"/>
</dbReference>
<comment type="caution">
    <text evidence="2">The sequence shown here is derived from an EMBL/GenBank/DDBJ whole genome shotgun (WGS) entry which is preliminary data.</text>
</comment>
<name>A0ABT4V480_9PSEU</name>
<dbReference type="EC" id="2.1.1.-" evidence="2"/>
<evidence type="ECO:0000256" key="1">
    <source>
        <dbReference type="SAM" id="MobiDB-lite"/>
    </source>
</evidence>